<dbReference type="Proteomes" id="UP000660885">
    <property type="component" value="Unassembled WGS sequence"/>
</dbReference>
<sequence>MDLKLRGRCALVTGASKGIGLACAEILAAEGCDVTLVARSAGDLDAAAARLRAAGEAAVSTRALDLSDSRSIDALAAEFPDTDILVNNAGAIPGGTLDEIDEARWRAAWDLKVFGYIHMCRRFYAAMRGRGTGGVIVNIIGAAGESPDADYIAGSAGNASLMALTRALGGKAPTDGLRVVGINPGPVLTDRLEALLRRRAAETLGDPGRWRETMADMPFGRAGRVEEVAALAAFLASDLSGYTSGTIVTVDGGMASRRKAF</sequence>
<dbReference type="SUPFAM" id="SSF51735">
    <property type="entry name" value="NAD(P)-binding Rossmann-fold domains"/>
    <property type="match status" value="1"/>
</dbReference>
<organism evidence="4 5">
    <name type="scientific">Belnapia arida</name>
    <dbReference type="NCBI Taxonomy" id="2804533"/>
    <lineage>
        <taxon>Bacteria</taxon>
        <taxon>Pseudomonadati</taxon>
        <taxon>Pseudomonadota</taxon>
        <taxon>Alphaproteobacteria</taxon>
        <taxon>Acetobacterales</taxon>
        <taxon>Roseomonadaceae</taxon>
        <taxon>Belnapia</taxon>
    </lineage>
</organism>
<keyword evidence="2" id="KW-0560">Oxidoreductase</keyword>
<evidence type="ECO:0000313" key="5">
    <source>
        <dbReference type="Proteomes" id="UP000660885"/>
    </source>
</evidence>
<dbReference type="Gene3D" id="3.40.50.720">
    <property type="entry name" value="NAD(P)-binding Rossmann-like Domain"/>
    <property type="match status" value="1"/>
</dbReference>
<comment type="similarity">
    <text evidence="1">Belongs to the short-chain dehydrogenases/reductases (SDR) family.</text>
</comment>
<gene>
    <name evidence="4" type="ORF">JMJ56_27580</name>
</gene>
<dbReference type="InterPro" id="IPR002347">
    <property type="entry name" value="SDR_fam"/>
</dbReference>
<dbReference type="PRINTS" id="PR00081">
    <property type="entry name" value="GDHRDH"/>
</dbReference>
<protein>
    <submittedName>
        <fullName evidence="4">SDR family oxidoreductase</fullName>
    </submittedName>
</protein>
<evidence type="ECO:0000256" key="2">
    <source>
        <dbReference type="ARBA" id="ARBA00023002"/>
    </source>
</evidence>
<evidence type="ECO:0000256" key="3">
    <source>
        <dbReference type="ARBA" id="ARBA00023027"/>
    </source>
</evidence>
<evidence type="ECO:0000256" key="1">
    <source>
        <dbReference type="ARBA" id="ARBA00006484"/>
    </source>
</evidence>
<dbReference type="RefSeq" id="WP_202834977.1">
    <property type="nucleotide sequence ID" value="NZ_JAETWB010000035.1"/>
</dbReference>
<dbReference type="InterPro" id="IPR051122">
    <property type="entry name" value="SDR_DHRS6-like"/>
</dbReference>
<keyword evidence="3" id="KW-0520">NAD</keyword>
<evidence type="ECO:0000313" key="4">
    <source>
        <dbReference type="EMBL" id="MBL6081748.1"/>
    </source>
</evidence>
<dbReference type="NCBIfam" id="NF004779">
    <property type="entry name" value="PRK06125.1"/>
    <property type="match status" value="1"/>
</dbReference>
<comment type="caution">
    <text evidence="4">The sequence shown here is derived from an EMBL/GenBank/DDBJ whole genome shotgun (WGS) entry which is preliminary data.</text>
</comment>
<dbReference type="PANTHER" id="PTHR43477:SF4">
    <property type="entry name" value="DEHYDROGENASE_REDUCTASE SDR FAMILY MEMBER 6"/>
    <property type="match status" value="1"/>
</dbReference>
<dbReference type="EMBL" id="JAETWB010000035">
    <property type="protein sequence ID" value="MBL6081748.1"/>
    <property type="molecule type" value="Genomic_DNA"/>
</dbReference>
<name>A0ABS1UAN7_9PROT</name>
<keyword evidence="5" id="KW-1185">Reference proteome</keyword>
<accession>A0ABS1UAN7</accession>
<dbReference type="PANTHER" id="PTHR43477">
    <property type="entry name" value="DIHYDROANTICAPSIN 7-DEHYDROGENASE"/>
    <property type="match status" value="1"/>
</dbReference>
<proteinExistence type="inferred from homology"/>
<reference evidence="4 5" key="1">
    <citation type="submission" date="2021-01" db="EMBL/GenBank/DDBJ databases">
        <title>Belnapia mucosa sp. nov. and Belnapia arida sp. nov., isolated from the Tabernas Desert (Almeria, Spain).</title>
        <authorList>
            <person name="Molina-Menor E."/>
            <person name="Vidal-Verdu A."/>
            <person name="Calonge A."/>
            <person name="Satari L."/>
            <person name="Pereto J."/>
            <person name="Porcar M."/>
        </authorList>
    </citation>
    <scope>NUCLEOTIDE SEQUENCE [LARGE SCALE GENOMIC DNA]</scope>
    <source>
        <strain evidence="4 5">T18</strain>
    </source>
</reference>
<dbReference type="Pfam" id="PF13561">
    <property type="entry name" value="adh_short_C2"/>
    <property type="match status" value="1"/>
</dbReference>
<dbReference type="InterPro" id="IPR036291">
    <property type="entry name" value="NAD(P)-bd_dom_sf"/>
</dbReference>